<gene>
    <name evidence="2" type="ORF">SAMN04489718_2007</name>
</gene>
<reference evidence="3" key="1">
    <citation type="submission" date="2016-10" db="EMBL/GenBank/DDBJ databases">
        <authorList>
            <person name="Varghese N."/>
            <person name="Submissions S."/>
        </authorList>
    </citation>
    <scope>NUCLEOTIDE SEQUENCE [LARGE SCALE GENOMIC DNA]</scope>
    <source>
        <strain evidence="3">DSM 45459</strain>
    </source>
</reference>
<evidence type="ECO:0000313" key="2">
    <source>
        <dbReference type="EMBL" id="SDQ73999.1"/>
    </source>
</evidence>
<dbReference type="Proteomes" id="UP000199301">
    <property type="component" value="Unassembled WGS sequence"/>
</dbReference>
<accession>A0A1H1DCP5</accession>
<dbReference type="EMBL" id="FNKO01000002">
    <property type="protein sequence ID" value="SDQ73999.1"/>
    <property type="molecule type" value="Genomic_DNA"/>
</dbReference>
<sequence length="80" mass="8199">MGIAEIGGDIMSAPGIDRSPRQFSLPGISSVTELPKPLKALVYLAMLALLTVAGVGALLATVVIIGQLTGSFDVAMFIGR</sequence>
<proteinExistence type="predicted"/>
<dbReference type="AlphaFoldDB" id="A0A1H1DCP5"/>
<organism evidence="2 3">
    <name type="scientific">Actinopolyspora saharensis</name>
    <dbReference type="NCBI Taxonomy" id="995062"/>
    <lineage>
        <taxon>Bacteria</taxon>
        <taxon>Bacillati</taxon>
        <taxon>Actinomycetota</taxon>
        <taxon>Actinomycetes</taxon>
        <taxon>Actinopolysporales</taxon>
        <taxon>Actinopolysporaceae</taxon>
        <taxon>Actinopolyspora</taxon>
    </lineage>
</organism>
<keyword evidence="1" id="KW-0812">Transmembrane</keyword>
<feature type="transmembrane region" description="Helical" evidence="1">
    <location>
        <begin position="40"/>
        <end position="66"/>
    </location>
</feature>
<keyword evidence="1" id="KW-1133">Transmembrane helix</keyword>
<keyword evidence="3" id="KW-1185">Reference proteome</keyword>
<protein>
    <submittedName>
        <fullName evidence="2">Uncharacterized protein</fullName>
    </submittedName>
</protein>
<evidence type="ECO:0000313" key="3">
    <source>
        <dbReference type="Proteomes" id="UP000199301"/>
    </source>
</evidence>
<name>A0A1H1DCP5_9ACTN</name>
<keyword evidence="1" id="KW-0472">Membrane</keyword>
<evidence type="ECO:0000256" key="1">
    <source>
        <dbReference type="SAM" id="Phobius"/>
    </source>
</evidence>